<evidence type="ECO:0000256" key="1">
    <source>
        <dbReference type="SAM" id="MobiDB-lite"/>
    </source>
</evidence>
<evidence type="ECO:0000313" key="2">
    <source>
        <dbReference type="EMBL" id="KAF0027981.1"/>
    </source>
</evidence>
<protein>
    <submittedName>
        <fullName evidence="2">Uncharacterized protein</fullName>
    </submittedName>
</protein>
<feature type="region of interest" description="Disordered" evidence="1">
    <location>
        <begin position="113"/>
        <end position="132"/>
    </location>
</feature>
<reference evidence="2 3" key="1">
    <citation type="submission" date="2019-06" db="EMBL/GenBank/DDBJ databases">
        <title>Draft genomes of female and male turbot (Scophthalmus maximus).</title>
        <authorList>
            <person name="Xu H."/>
            <person name="Xu X.-W."/>
            <person name="Shao C."/>
            <person name="Chen S."/>
        </authorList>
    </citation>
    <scope>NUCLEOTIDE SEQUENCE [LARGE SCALE GENOMIC DNA]</scope>
    <source>
        <strain evidence="2">Ysfricsl-2016a</strain>
        <tissue evidence="2">Blood</tissue>
    </source>
</reference>
<dbReference type="Proteomes" id="UP000438429">
    <property type="component" value="Unassembled WGS sequence"/>
</dbReference>
<feature type="compositionally biased region" description="Polar residues" evidence="1">
    <location>
        <begin position="203"/>
        <end position="212"/>
    </location>
</feature>
<organism evidence="2 3">
    <name type="scientific">Scophthalmus maximus</name>
    <name type="common">Turbot</name>
    <name type="synonym">Psetta maxima</name>
    <dbReference type="NCBI Taxonomy" id="52904"/>
    <lineage>
        <taxon>Eukaryota</taxon>
        <taxon>Metazoa</taxon>
        <taxon>Chordata</taxon>
        <taxon>Craniata</taxon>
        <taxon>Vertebrata</taxon>
        <taxon>Euteleostomi</taxon>
        <taxon>Actinopterygii</taxon>
        <taxon>Neopterygii</taxon>
        <taxon>Teleostei</taxon>
        <taxon>Neoteleostei</taxon>
        <taxon>Acanthomorphata</taxon>
        <taxon>Carangaria</taxon>
        <taxon>Pleuronectiformes</taxon>
        <taxon>Pleuronectoidei</taxon>
        <taxon>Scophthalmidae</taxon>
        <taxon>Scophthalmus</taxon>
    </lineage>
</organism>
<gene>
    <name evidence="2" type="ORF">F2P81_020722</name>
</gene>
<name>A0A6A4SA55_SCOMX</name>
<accession>A0A6A4SA55</accession>
<comment type="caution">
    <text evidence="2">The sequence shown here is derived from an EMBL/GenBank/DDBJ whole genome shotgun (WGS) entry which is preliminary data.</text>
</comment>
<feature type="compositionally biased region" description="Basic and acidic residues" evidence="1">
    <location>
        <begin position="113"/>
        <end position="127"/>
    </location>
</feature>
<dbReference type="EMBL" id="VEVO01000018">
    <property type="protein sequence ID" value="KAF0027981.1"/>
    <property type="molecule type" value="Genomic_DNA"/>
</dbReference>
<proteinExistence type="predicted"/>
<evidence type="ECO:0000313" key="3">
    <source>
        <dbReference type="Proteomes" id="UP000438429"/>
    </source>
</evidence>
<dbReference type="AlphaFoldDB" id="A0A6A4SA55"/>
<sequence>MDQKIEPFVEKVIRYRGIAGLLALTTSSDNAEAFRCFASFMFPIQRHNNRSVCPRLTELNSLPPYETIAPDLSRKMAQEKKQIFQHEQKRVTTFYQEDDEDDDPQFELEVHSLTDVSHDPKPLENKEIKKKPSTWKRIRHFLGIRKPRRWKRLKEPAPSGSSHKDHSQRCEADRPTARPQPRNRELDKLQSLTTSRRDRISDRPTSTCPALD</sequence>
<feature type="compositionally biased region" description="Basic and acidic residues" evidence="1">
    <location>
        <begin position="162"/>
        <end position="188"/>
    </location>
</feature>
<feature type="region of interest" description="Disordered" evidence="1">
    <location>
        <begin position="147"/>
        <end position="212"/>
    </location>
</feature>